<sequence length="254" mass="27730">MFQLGLRFDSSRSARYLVTAIKSLFCESAYLSMPETSEKFVLVADDHPLCKEIVQICLERMDGNFRLFGVSSFAELSGALDQLSRCDLLVLDLSLGDSTGIDTLKRVRNGWPSVPILVLSGTENLQVQHLVREMGVIGYIGKSKPIEMIERGLSAALAGQGAFDSLIDGADSAQLRDRLARVEKLTPAQLRVLNAMALGELNKQIAHELGITEITVKAHVKAILSKLGVSNRTQAILEVKELKRLGLIGQALRG</sequence>
<dbReference type="InterPro" id="IPR036388">
    <property type="entry name" value="WH-like_DNA-bd_sf"/>
</dbReference>
<dbReference type="InterPro" id="IPR016032">
    <property type="entry name" value="Sig_transdc_resp-reg_C-effctor"/>
</dbReference>
<name>A0ABU7GHX6_9SPHN</name>
<dbReference type="InterPro" id="IPR000792">
    <property type="entry name" value="Tscrpt_reg_LuxR_C"/>
</dbReference>
<dbReference type="InterPro" id="IPR051015">
    <property type="entry name" value="EvgA-like"/>
</dbReference>
<dbReference type="PROSITE" id="PS00622">
    <property type="entry name" value="HTH_LUXR_1"/>
    <property type="match status" value="1"/>
</dbReference>
<dbReference type="InterPro" id="IPR001789">
    <property type="entry name" value="Sig_transdc_resp-reg_receiver"/>
</dbReference>
<evidence type="ECO:0000256" key="1">
    <source>
        <dbReference type="ARBA" id="ARBA00022553"/>
    </source>
</evidence>
<dbReference type="Gene3D" id="1.10.10.10">
    <property type="entry name" value="Winged helix-like DNA-binding domain superfamily/Winged helix DNA-binding domain"/>
    <property type="match status" value="1"/>
</dbReference>
<gene>
    <name evidence="6" type="ORF">VRS74_12580</name>
</gene>
<organism evidence="6 7">
    <name type="scientific">Altererythrobacter litoralis</name>
    <dbReference type="NCBI Taxonomy" id="3113904"/>
    <lineage>
        <taxon>Bacteria</taxon>
        <taxon>Pseudomonadati</taxon>
        <taxon>Pseudomonadota</taxon>
        <taxon>Alphaproteobacteria</taxon>
        <taxon>Sphingomonadales</taxon>
        <taxon>Erythrobacteraceae</taxon>
        <taxon>Altererythrobacter</taxon>
    </lineage>
</organism>
<evidence type="ECO:0000256" key="2">
    <source>
        <dbReference type="ARBA" id="ARBA00023125"/>
    </source>
</evidence>
<evidence type="ECO:0000313" key="7">
    <source>
        <dbReference type="Proteomes" id="UP001343492"/>
    </source>
</evidence>
<keyword evidence="7" id="KW-1185">Reference proteome</keyword>
<protein>
    <submittedName>
        <fullName evidence="6">Response regulator transcription factor</fullName>
    </submittedName>
</protein>
<dbReference type="SMART" id="SM00448">
    <property type="entry name" value="REC"/>
    <property type="match status" value="1"/>
</dbReference>
<dbReference type="Pfam" id="PF00072">
    <property type="entry name" value="Response_reg"/>
    <property type="match status" value="1"/>
</dbReference>
<feature type="domain" description="Response regulatory" evidence="5">
    <location>
        <begin position="40"/>
        <end position="157"/>
    </location>
</feature>
<dbReference type="SUPFAM" id="SSF46894">
    <property type="entry name" value="C-terminal effector domain of the bipartite response regulators"/>
    <property type="match status" value="1"/>
</dbReference>
<feature type="domain" description="HTH luxR-type" evidence="4">
    <location>
        <begin position="178"/>
        <end position="243"/>
    </location>
</feature>
<feature type="modified residue" description="4-aspartylphosphate" evidence="3">
    <location>
        <position position="92"/>
    </location>
</feature>
<keyword evidence="2" id="KW-0238">DNA-binding</keyword>
<dbReference type="PANTHER" id="PTHR45566">
    <property type="entry name" value="HTH-TYPE TRANSCRIPTIONAL REGULATOR YHJB-RELATED"/>
    <property type="match status" value="1"/>
</dbReference>
<dbReference type="InterPro" id="IPR011006">
    <property type="entry name" value="CheY-like_superfamily"/>
</dbReference>
<dbReference type="SMART" id="SM00421">
    <property type="entry name" value="HTH_LUXR"/>
    <property type="match status" value="1"/>
</dbReference>
<dbReference type="Pfam" id="PF00196">
    <property type="entry name" value="GerE"/>
    <property type="match status" value="1"/>
</dbReference>
<evidence type="ECO:0000256" key="3">
    <source>
        <dbReference type="PROSITE-ProRule" id="PRU00169"/>
    </source>
</evidence>
<dbReference type="EMBL" id="JAZDQV010000019">
    <property type="protein sequence ID" value="MEE1878516.1"/>
    <property type="molecule type" value="Genomic_DNA"/>
</dbReference>
<dbReference type="InterPro" id="IPR058245">
    <property type="entry name" value="NreC/VraR/RcsB-like_REC"/>
</dbReference>
<dbReference type="CDD" id="cd06170">
    <property type="entry name" value="LuxR_C_like"/>
    <property type="match status" value="1"/>
</dbReference>
<dbReference type="SUPFAM" id="SSF52172">
    <property type="entry name" value="CheY-like"/>
    <property type="match status" value="1"/>
</dbReference>
<dbReference type="Proteomes" id="UP001343492">
    <property type="component" value="Unassembled WGS sequence"/>
</dbReference>
<dbReference type="Gene3D" id="3.40.50.2300">
    <property type="match status" value="1"/>
</dbReference>
<comment type="caution">
    <text evidence="6">The sequence shown here is derived from an EMBL/GenBank/DDBJ whole genome shotgun (WGS) entry which is preliminary data.</text>
</comment>
<reference evidence="6 7" key="1">
    <citation type="submission" date="2024-01" db="EMBL/GenBank/DDBJ databases">
        <title>The genome sequence of Erythrobacteraceae sp. strain 1XM1-14.</title>
        <authorList>
            <person name="Liu Y."/>
        </authorList>
    </citation>
    <scope>NUCLEOTIDE SEQUENCE [LARGE SCALE GENOMIC DNA]</scope>
    <source>
        <strain evidence="6 7">1XM1-14</strain>
    </source>
</reference>
<keyword evidence="1 3" id="KW-0597">Phosphoprotein</keyword>
<dbReference type="PANTHER" id="PTHR45566:SF1">
    <property type="entry name" value="HTH-TYPE TRANSCRIPTIONAL REGULATOR YHJB-RELATED"/>
    <property type="match status" value="1"/>
</dbReference>
<accession>A0ABU7GHX6</accession>
<evidence type="ECO:0000259" key="4">
    <source>
        <dbReference type="PROSITE" id="PS50043"/>
    </source>
</evidence>
<dbReference type="PRINTS" id="PR00038">
    <property type="entry name" value="HTHLUXR"/>
</dbReference>
<dbReference type="PROSITE" id="PS50043">
    <property type="entry name" value="HTH_LUXR_2"/>
    <property type="match status" value="1"/>
</dbReference>
<proteinExistence type="predicted"/>
<dbReference type="PROSITE" id="PS50110">
    <property type="entry name" value="RESPONSE_REGULATORY"/>
    <property type="match status" value="1"/>
</dbReference>
<dbReference type="CDD" id="cd17535">
    <property type="entry name" value="REC_NarL-like"/>
    <property type="match status" value="1"/>
</dbReference>
<evidence type="ECO:0000259" key="5">
    <source>
        <dbReference type="PROSITE" id="PS50110"/>
    </source>
</evidence>
<evidence type="ECO:0000313" key="6">
    <source>
        <dbReference type="EMBL" id="MEE1878516.1"/>
    </source>
</evidence>